<proteinExistence type="predicted"/>
<protein>
    <submittedName>
        <fullName evidence="1">Uncharacterized protein</fullName>
    </submittedName>
</protein>
<dbReference type="Pfam" id="PF01042">
    <property type="entry name" value="Ribonuc_L-PSP"/>
    <property type="match status" value="1"/>
</dbReference>
<evidence type="ECO:0000313" key="1">
    <source>
        <dbReference type="EMBL" id="GIH76999.1"/>
    </source>
</evidence>
<dbReference type="Gene3D" id="3.30.1330.40">
    <property type="entry name" value="RutC-like"/>
    <property type="match status" value="1"/>
</dbReference>
<dbReference type="SUPFAM" id="SSF55298">
    <property type="entry name" value="YjgF-like"/>
    <property type="match status" value="1"/>
</dbReference>
<dbReference type="AlphaFoldDB" id="A0A8J3W529"/>
<keyword evidence="2" id="KW-1185">Reference proteome</keyword>
<sequence>MPDDFASELDAAFAHVADALRRAGATTAHLARITLYVRDLPDRSLETIRAVRDRWIDPAAPPASALIGVTALFHPAVRVEIDAIAVAPSGLDRAPKGGRPSAPERGQE</sequence>
<dbReference type="InterPro" id="IPR006175">
    <property type="entry name" value="YjgF/YER057c/UK114"/>
</dbReference>
<organism evidence="1 2">
    <name type="scientific">Planobispora longispora</name>
    <dbReference type="NCBI Taxonomy" id="28887"/>
    <lineage>
        <taxon>Bacteria</taxon>
        <taxon>Bacillati</taxon>
        <taxon>Actinomycetota</taxon>
        <taxon>Actinomycetes</taxon>
        <taxon>Streptosporangiales</taxon>
        <taxon>Streptosporangiaceae</taxon>
        <taxon>Planobispora</taxon>
    </lineage>
</organism>
<dbReference type="EMBL" id="BOOH01000023">
    <property type="protein sequence ID" value="GIH76999.1"/>
    <property type="molecule type" value="Genomic_DNA"/>
</dbReference>
<accession>A0A8J3W529</accession>
<gene>
    <name evidence="1" type="ORF">Plo01_34280</name>
</gene>
<dbReference type="InterPro" id="IPR035959">
    <property type="entry name" value="RutC-like_sf"/>
</dbReference>
<reference evidence="1 2" key="1">
    <citation type="submission" date="2021-01" db="EMBL/GenBank/DDBJ databases">
        <title>Whole genome shotgun sequence of Planobispora longispora NBRC 13918.</title>
        <authorList>
            <person name="Komaki H."/>
            <person name="Tamura T."/>
        </authorList>
    </citation>
    <scope>NUCLEOTIDE SEQUENCE [LARGE SCALE GENOMIC DNA]</scope>
    <source>
        <strain evidence="1 2">NBRC 13918</strain>
    </source>
</reference>
<dbReference type="Proteomes" id="UP000616724">
    <property type="component" value="Unassembled WGS sequence"/>
</dbReference>
<evidence type="ECO:0000313" key="2">
    <source>
        <dbReference type="Proteomes" id="UP000616724"/>
    </source>
</evidence>
<name>A0A8J3W529_9ACTN</name>
<comment type="caution">
    <text evidence="1">The sequence shown here is derived from an EMBL/GenBank/DDBJ whole genome shotgun (WGS) entry which is preliminary data.</text>
</comment>
<dbReference type="CDD" id="cd00448">
    <property type="entry name" value="YjgF_YER057c_UK114_family"/>
    <property type="match status" value="1"/>
</dbReference>